<gene>
    <name evidence="2" type="ORF">NEUTE1DRAFT_132948</name>
</gene>
<evidence type="ECO:0000256" key="1">
    <source>
        <dbReference type="SAM" id="Phobius"/>
    </source>
</evidence>
<protein>
    <submittedName>
        <fullName evidence="2">Uncharacterized protein</fullName>
    </submittedName>
</protein>
<evidence type="ECO:0000313" key="3">
    <source>
        <dbReference type="Proteomes" id="UP000008065"/>
    </source>
</evidence>
<keyword evidence="3" id="KW-1185">Reference proteome</keyword>
<dbReference type="OrthoDB" id="10460671at2759"/>
<dbReference type="AlphaFoldDB" id="F8N104"/>
<reference evidence="3" key="1">
    <citation type="journal article" date="2011" name="Genetics">
        <title>Massive changes in genome architecture accompany the transition to self-fertility in the filamentous fungus Neurospora tetrasperma.</title>
        <authorList>
            <person name="Ellison C.E."/>
            <person name="Stajich J.E."/>
            <person name="Jacobson D.J."/>
            <person name="Natvig D.O."/>
            <person name="Lapidus A."/>
            <person name="Foster B."/>
            <person name="Aerts A."/>
            <person name="Riley R."/>
            <person name="Lindquist E.A."/>
            <person name="Grigoriev I.V."/>
            <person name="Taylor J.W."/>
        </authorList>
    </citation>
    <scope>NUCLEOTIDE SEQUENCE [LARGE SCALE GENOMIC DNA]</scope>
    <source>
        <strain evidence="3">FGSC 2508 / P0657</strain>
    </source>
</reference>
<dbReference type="GeneID" id="20825706"/>
<dbReference type="VEuPathDB" id="FungiDB:NEUTE1DRAFT_132948"/>
<keyword evidence="1" id="KW-0472">Membrane</keyword>
<dbReference type="EMBL" id="GL891382">
    <property type="protein sequence ID" value="EGO52241.1"/>
    <property type="molecule type" value="Genomic_DNA"/>
</dbReference>
<evidence type="ECO:0000313" key="2">
    <source>
        <dbReference type="EMBL" id="EGO52241.1"/>
    </source>
</evidence>
<sequence length="298" mass="33563">MTKPYHAPNKSWVDTWIPAIFGSAPGRLLDIPLKPKPLEQVYGLNIDSITEYTPINYDAGHDKSARSKTTNNDCTQPRAVGFSWHSQISETMMKPKVPRDSIPWKPPGEVAATKNQNCIHVDKTQIWKVQNTLQFTRKSDTYSLKRKKYGYTSTMRSRRLNELRTWKKALEGRQCLRRKGRSKAGTKSIEKYLKANSGNTVQSNVQWPDQTVKIGRLFIYVVGFAAISASCVGIGIVIFRPLFFQGHYQRDTVFSTVTSNDESSSSGKASLNNPQCRYTPQRLRKARLGLSPGGGNDC</sequence>
<proteinExistence type="predicted"/>
<dbReference type="HOGENOM" id="CLU_934131_0_0_1"/>
<dbReference type="RefSeq" id="XP_009855884.1">
    <property type="nucleotide sequence ID" value="XM_009857582.1"/>
</dbReference>
<keyword evidence="1" id="KW-1133">Transmembrane helix</keyword>
<name>F8N104_NEUT8</name>
<accession>F8N104</accession>
<dbReference type="Proteomes" id="UP000008065">
    <property type="component" value="Unassembled WGS sequence"/>
</dbReference>
<dbReference type="KEGG" id="nte:NEUTE1DRAFT132948"/>
<organism evidence="2 3">
    <name type="scientific">Neurospora tetrasperma (strain FGSC 2508 / ATCC MYA-4615 / P0657)</name>
    <dbReference type="NCBI Taxonomy" id="510951"/>
    <lineage>
        <taxon>Eukaryota</taxon>
        <taxon>Fungi</taxon>
        <taxon>Dikarya</taxon>
        <taxon>Ascomycota</taxon>
        <taxon>Pezizomycotina</taxon>
        <taxon>Sordariomycetes</taxon>
        <taxon>Sordariomycetidae</taxon>
        <taxon>Sordariales</taxon>
        <taxon>Sordariaceae</taxon>
        <taxon>Neurospora</taxon>
    </lineage>
</organism>
<keyword evidence="1" id="KW-0812">Transmembrane</keyword>
<feature type="transmembrane region" description="Helical" evidence="1">
    <location>
        <begin position="217"/>
        <end position="239"/>
    </location>
</feature>